<reference evidence="1 2" key="1">
    <citation type="submission" date="2017-06" db="EMBL/GenBank/DDBJ databases">
        <title>Genome sequencing of cyanobaciteial culture collection at National Institute for Environmental Studies (NIES).</title>
        <authorList>
            <person name="Hirose Y."/>
            <person name="Shimura Y."/>
            <person name="Fujisawa T."/>
            <person name="Nakamura Y."/>
            <person name="Kawachi M."/>
        </authorList>
    </citation>
    <scope>NUCLEOTIDE SEQUENCE [LARGE SCALE GENOMIC DNA]</scope>
    <source>
        <strain evidence="1 2">NIES-267</strain>
    </source>
</reference>
<dbReference type="Proteomes" id="UP000218418">
    <property type="component" value="Chromosome"/>
</dbReference>
<name>A0A1Z4LVG0_9CYAN</name>
<protein>
    <submittedName>
        <fullName evidence="1">Uncharacterized protein</fullName>
    </submittedName>
</protein>
<proteinExistence type="predicted"/>
<dbReference type="EMBL" id="AP018227">
    <property type="protein sequence ID" value="BAY85239.1"/>
    <property type="molecule type" value="Genomic_DNA"/>
</dbReference>
<evidence type="ECO:0000313" key="2">
    <source>
        <dbReference type="Proteomes" id="UP000218418"/>
    </source>
</evidence>
<accession>A0A1Z4LVG0</accession>
<sequence>MAVLLLCDIENSLGSSVVRDLISIDEFFSLEHRRRYIALLKGKVGLTRRRAECFVKLWAYLLLKQQLELGNIKDEPVKELSLPEGFVACTHREANELFYAEQDRGSERAAGMMIDKLVALGLIEKEFDGNNICIRICSGLPGINEFTQVSESVELFTDSFNPRTDAIPVATILARNYDWMNKKTTAAPQRIARILRIWAKQYSKGMRVLRRCDNQDPVGVCVLYPVACESEDNFFLPPSKSLYLTINSSQTDPFKMAKAGDEDCTSLFIRSFEIDSKYQHHHNYCQLLRDGQQTFINMQADFPNLCDLYTLVIHPSVQALALAMGFQKTIQDPQVSLYWMYMALDKYLALDIEQAAANLKLN</sequence>
<evidence type="ECO:0000313" key="1">
    <source>
        <dbReference type="EMBL" id="BAY85239.1"/>
    </source>
</evidence>
<organism evidence="1 2">
    <name type="scientific">Calothrix parasitica NIES-267</name>
    <dbReference type="NCBI Taxonomy" id="1973488"/>
    <lineage>
        <taxon>Bacteria</taxon>
        <taxon>Bacillati</taxon>
        <taxon>Cyanobacteriota</taxon>
        <taxon>Cyanophyceae</taxon>
        <taxon>Nostocales</taxon>
        <taxon>Calotrichaceae</taxon>
        <taxon>Calothrix</taxon>
    </lineage>
</organism>
<dbReference type="AlphaFoldDB" id="A0A1Z4LVG0"/>
<keyword evidence="2" id="KW-1185">Reference proteome</keyword>
<gene>
    <name evidence="1" type="ORF">NIES267_47380</name>
</gene>